<reference evidence="3" key="1">
    <citation type="submission" date="2023-07" db="EMBL/GenBank/DDBJ databases">
        <authorList>
            <consortium name="AG Swart"/>
            <person name="Singh M."/>
            <person name="Singh A."/>
            <person name="Seah K."/>
            <person name="Emmerich C."/>
        </authorList>
    </citation>
    <scope>NUCLEOTIDE SEQUENCE</scope>
    <source>
        <strain evidence="3">DP1</strain>
    </source>
</reference>
<comment type="caution">
    <text evidence="3">The sequence shown here is derived from an EMBL/GenBank/DDBJ whole genome shotgun (WGS) entry which is preliminary data.</text>
</comment>
<feature type="region of interest" description="Disordered" evidence="2">
    <location>
        <begin position="1"/>
        <end position="31"/>
    </location>
</feature>
<gene>
    <name evidence="3" type="ORF">ECRASSUSDP1_LOCUS27470</name>
</gene>
<dbReference type="AlphaFoldDB" id="A0AAD1YA71"/>
<dbReference type="Proteomes" id="UP001295684">
    <property type="component" value="Unassembled WGS sequence"/>
</dbReference>
<sequence length="565" mass="64288">MKNQIRILKKHRSGKLATKAPSPTPSFNLSKKQKLKAIPSKRLIQVLVRTPKHEELRPQTKTSFYSQWKEKVCNAKEEIPVQEEPSRKVSRGLALGQSWAKSTSSLCPKVPTSSPKKKRFKNQLVMSSLKKNSMKKSKMFKSKKLTLSHNINKRRSVEPQDILFLNNSQKVQLYNQSSQSNLRYTRKICNSACDTRYHLRSSTPDGICNKSLSQTISKYMNKQNITNPTECATPANQNHQEVSVGTIDPCWKCKQKSKLCTCQVALSVPSWLLKKLETPKDEGKATKISSEIYSIGLKLLKEHTNENGVKFLQKIEESLDSKISEYSTKLSSCASSNSLLQSKVDSLTKSLSDLTAQFDQSKQEAQCLKDQLRLSAQDLSQAMKDFEQVNEALKATMSKLKKSQNYEKRLMYLIFLACEEGYPVDKLYEANVGKLSSRIFEDMSSRVEKDEVTSMFKNCPISHILPSEREVNLISDSYCGSSQIFDSKASYEPIKYYSVQKISKKPSQVALLDFAKLQESSSISNRSASFLDFKEEIIIDKLLRFRKCRSHDDIFLSLCSETERT</sequence>
<keyword evidence="1" id="KW-0175">Coiled coil</keyword>
<accession>A0AAD1YA71</accession>
<dbReference type="EMBL" id="CAMPGE010028345">
    <property type="protein sequence ID" value="CAI2385877.1"/>
    <property type="molecule type" value="Genomic_DNA"/>
</dbReference>
<keyword evidence="4" id="KW-1185">Reference proteome</keyword>
<evidence type="ECO:0000256" key="2">
    <source>
        <dbReference type="SAM" id="MobiDB-lite"/>
    </source>
</evidence>
<proteinExistence type="predicted"/>
<feature type="coiled-coil region" evidence="1">
    <location>
        <begin position="344"/>
        <end position="403"/>
    </location>
</feature>
<evidence type="ECO:0000256" key="1">
    <source>
        <dbReference type="SAM" id="Coils"/>
    </source>
</evidence>
<name>A0AAD1YA71_EUPCR</name>
<protein>
    <submittedName>
        <fullName evidence="3">Uncharacterized protein</fullName>
    </submittedName>
</protein>
<evidence type="ECO:0000313" key="3">
    <source>
        <dbReference type="EMBL" id="CAI2385877.1"/>
    </source>
</evidence>
<evidence type="ECO:0000313" key="4">
    <source>
        <dbReference type="Proteomes" id="UP001295684"/>
    </source>
</evidence>
<organism evidence="3 4">
    <name type="scientific">Euplotes crassus</name>
    <dbReference type="NCBI Taxonomy" id="5936"/>
    <lineage>
        <taxon>Eukaryota</taxon>
        <taxon>Sar</taxon>
        <taxon>Alveolata</taxon>
        <taxon>Ciliophora</taxon>
        <taxon>Intramacronucleata</taxon>
        <taxon>Spirotrichea</taxon>
        <taxon>Hypotrichia</taxon>
        <taxon>Euplotida</taxon>
        <taxon>Euplotidae</taxon>
        <taxon>Moneuplotes</taxon>
    </lineage>
</organism>